<reference evidence="2" key="1">
    <citation type="submission" date="2018-01" db="EMBL/GenBank/DDBJ databases">
        <title>An insight into the sialome of Amazonian anophelines.</title>
        <authorList>
            <person name="Ribeiro J.M."/>
            <person name="Scarpassa V."/>
            <person name="Calvo E."/>
        </authorList>
    </citation>
    <scope>NUCLEOTIDE SEQUENCE</scope>
</reference>
<accession>A0A2M4DDM5</accession>
<feature type="signal peptide" evidence="1">
    <location>
        <begin position="1"/>
        <end position="31"/>
    </location>
</feature>
<feature type="chain" id="PRO_5014928282" evidence="1">
    <location>
        <begin position="32"/>
        <end position="69"/>
    </location>
</feature>
<name>A0A2M4DDM5_ANODA</name>
<sequence>MVQLISTATGRVPHKAALTLTLLSLHCSAYARWPSPHVTEHYVDTRASMTMTTKTATRTAVTVGSIGAW</sequence>
<proteinExistence type="predicted"/>
<evidence type="ECO:0000256" key="1">
    <source>
        <dbReference type="SAM" id="SignalP"/>
    </source>
</evidence>
<evidence type="ECO:0000313" key="2">
    <source>
        <dbReference type="EMBL" id="MBW75198.1"/>
    </source>
</evidence>
<protein>
    <submittedName>
        <fullName evidence="2">Putative secreted protein</fullName>
    </submittedName>
</protein>
<dbReference type="AlphaFoldDB" id="A0A2M4DDM5"/>
<dbReference type="EMBL" id="GGFL01011020">
    <property type="protein sequence ID" value="MBW75198.1"/>
    <property type="molecule type" value="Transcribed_RNA"/>
</dbReference>
<keyword evidence="1" id="KW-0732">Signal</keyword>
<organism evidence="2">
    <name type="scientific">Anopheles darlingi</name>
    <name type="common">Mosquito</name>
    <dbReference type="NCBI Taxonomy" id="43151"/>
    <lineage>
        <taxon>Eukaryota</taxon>
        <taxon>Metazoa</taxon>
        <taxon>Ecdysozoa</taxon>
        <taxon>Arthropoda</taxon>
        <taxon>Hexapoda</taxon>
        <taxon>Insecta</taxon>
        <taxon>Pterygota</taxon>
        <taxon>Neoptera</taxon>
        <taxon>Endopterygota</taxon>
        <taxon>Diptera</taxon>
        <taxon>Nematocera</taxon>
        <taxon>Culicoidea</taxon>
        <taxon>Culicidae</taxon>
        <taxon>Anophelinae</taxon>
        <taxon>Anopheles</taxon>
    </lineage>
</organism>